<evidence type="ECO:0000313" key="9">
    <source>
        <dbReference type="EMBL" id="KLN62170.1"/>
    </source>
</evidence>
<feature type="transmembrane region" description="Helical" evidence="8">
    <location>
        <begin position="190"/>
        <end position="207"/>
    </location>
</feature>
<sequence>MEPYIFLIIAFLDSLISAVFGLGSGFIVLSFGSLFIPIKDCIALTTILFMASTFTKTILYRQHINWRLSATIALGSLPFSWLGAETLATINPEPLRPLLSGFIILSVIISTLGLKLSLPQRTSIALGVAALYGYVSGLLSSGNPIKALALDRMGFEKQSFIGVMAATALGVNTTKLISYSDNSILRAEHYPIGTALIIISIASALIGKKLIYKIENHRYKQGLSIILIFSAIILLFK</sequence>
<name>A0A0H2MZS8_9PROT</name>
<dbReference type="AlphaFoldDB" id="A0A0H2MZS8"/>
<evidence type="ECO:0000256" key="4">
    <source>
        <dbReference type="ARBA" id="ARBA00022475"/>
    </source>
</evidence>
<feature type="transmembrane region" description="Helical" evidence="8">
    <location>
        <begin position="6"/>
        <end position="29"/>
    </location>
</feature>
<evidence type="ECO:0000256" key="8">
    <source>
        <dbReference type="RuleBase" id="RU363041"/>
    </source>
</evidence>
<feature type="transmembrane region" description="Helical" evidence="8">
    <location>
        <begin position="122"/>
        <end position="139"/>
    </location>
</feature>
<evidence type="ECO:0000256" key="7">
    <source>
        <dbReference type="ARBA" id="ARBA00023136"/>
    </source>
</evidence>
<evidence type="ECO:0000256" key="3">
    <source>
        <dbReference type="ARBA" id="ARBA00022448"/>
    </source>
</evidence>
<comment type="similarity">
    <text evidence="2 8">Belongs to the 4-toluene sulfonate uptake permease (TSUP) (TC 2.A.102) family.</text>
</comment>
<feature type="transmembrane region" description="Helical" evidence="8">
    <location>
        <begin position="219"/>
        <end position="236"/>
    </location>
</feature>
<dbReference type="PANTHER" id="PTHR30269">
    <property type="entry name" value="TRANSMEMBRANE PROTEIN YFCA"/>
    <property type="match status" value="1"/>
</dbReference>
<feature type="transmembrane region" description="Helical" evidence="8">
    <location>
        <begin position="66"/>
        <end position="84"/>
    </location>
</feature>
<dbReference type="InterPro" id="IPR002781">
    <property type="entry name" value="TM_pro_TauE-like"/>
</dbReference>
<feature type="transmembrane region" description="Helical" evidence="8">
    <location>
        <begin position="96"/>
        <end position="116"/>
    </location>
</feature>
<evidence type="ECO:0000256" key="6">
    <source>
        <dbReference type="ARBA" id="ARBA00022989"/>
    </source>
</evidence>
<accession>A0A0H2MZS8</accession>
<keyword evidence="4 8" id="KW-1003">Cell membrane</keyword>
<dbReference type="InterPro" id="IPR052017">
    <property type="entry name" value="TSUP"/>
</dbReference>
<evidence type="ECO:0000256" key="1">
    <source>
        <dbReference type="ARBA" id="ARBA00004651"/>
    </source>
</evidence>
<dbReference type="Proteomes" id="UP000035444">
    <property type="component" value="Unassembled WGS sequence"/>
</dbReference>
<reference evidence="9 10" key="1">
    <citation type="submission" date="2015-03" db="EMBL/GenBank/DDBJ databases">
        <title>Genome Sequence of Kiloniella spongiae MEBiC09566, isolated from a marine sponge.</title>
        <authorList>
            <person name="Shao Z."/>
            <person name="Wang L."/>
            <person name="Li X."/>
        </authorList>
    </citation>
    <scope>NUCLEOTIDE SEQUENCE [LARGE SCALE GENOMIC DNA]</scope>
    <source>
        <strain evidence="9 10">MEBiC09566</strain>
    </source>
</reference>
<organism evidence="9 10">
    <name type="scientific">Kiloniella spongiae</name>
    <dbReference type="NCBI Taxonomy" id="1489064"/>
    <lineage>
        <taxon>Bacteria</taxon>
        <taxon>Pseudomonadati</taxon>
        <taxon>Pseudomonadota</taxon>
        <taxon>Alphaproteobacteria</taxon>
        <taxon>Rhodospirillales</taxon>
        <taxon>Kiloniellaceae</taxon>
        <taxon>Kiloniella</taxon>
    </lineage>
</organism>
<proteinExistence type="inferred from homology"/>
<comment type="subcellular location">
    <subcellularLocation>
        <location evidence="1 8">Cell membrane</location>
        <topology evidence="1 8">Multi-pass membrane protein</topology>
    </subcellularLocation>
</comment>
<dbReference type="Pfam" id="PF01925">
    <property type="entry name" value="TauE"/>
    <property type="match status" value="1"/>
</dbReference>
<dbReference type="GO" id="GO:0005886">
    <property type="term" value="C:plasma membrane"/>
    <property type="evidence" value="ECO:0007669"/>
    <property type="project" value="UniProtKB-SubCell"/>
</dbReference>
<feature type="transmembrane region" description="Helical" evidence="8">
    <location>
        <begin position="41"/>
        <end position="60"/>
    </location>
</feature>
<keyword evidence="5 8" id="KW-0812">Transmembrane</keyword>
<keyword evidence="10" id="KW-1185">Reference proteome</keyword>
<dbReference type="EMBL" id="LAQL01000002">
    <property type="protein sequence ID" value="KLN62170.1"/>
    <property type="molecule type" value="Genomic_DNA"/>
</dbReference>
<evidence type="ECO:0000256" key="5">
    <source>
        <dbReference type="ARBA" id="ARBA00022692"/>
    </source>
</evidence>
<keyword evidence="3" id="KW-0813">Transport</keyword>
<protein>
    <recommendedName>
        <fullName evidence="8">Probable membrane transporter protein</fullName>
    </recommendedName>
</protein>
<dbReference type="PANTHER" id="PTHR30269:SF37">
    <property type="entry name" value="MEMBRANE TRANSPORTER PROTEIN"/>
    <property type="match status" value="1"/>
</dbReference>
<evidence type="ECO:0000256" key="2">
    <source>
        <dbReference type="ARBA" id="ARBA00009142"/>
    </source>
</evidence>
<evidence type="ECO:0000313" key="10">
    <source>
        <dbReference type="Proteomes" id="UP000035444"/>
    </source>
</evidence>
<gene>
    <name evidence="9" type="ORF">WH96_01140</name>
</gene>
<comment type="caution">
    <text evidence="9">The sequence shown here is derived from an EMBL/GenBank/DDBJ whole genome shotgun (WGS) entry which is preliminary data.</text>
</comment>
<keyword evidence="7 8" id="KW-0472">Membrane</keyword>
<dbReference type="STRING" id="1489064.WH96_01140"/>
<keyword evidence="6 8" id="KW-1133">Transmembrane helix</keyword>